<reference evidence="2 3" key="1">
    <citation type="submission" date="2015-10" db="EMBL/GenBank/DDBJ databases">
        <title>Draft genome sequence of Streptomyces cellostaticus DSM 40189, type strain for the species Streptomyces cellostaticus.</title>
        <authorList>
            <person name="Ruckert C."/>
            <person name="Winkler A."/>
            <person name="Kalinowski J."/>
            <person name="Kampfer P."/>
            <person name="Glaeser S."/>
        </authorList>
    </citation>
    <scope>NUCLEOTIDE SEQUENCE [LARGE SCALE GENOMIC DNA]</scope>
    <source>
        <strain evidence="2 3">DSM 40189</strain>
    </source>
</reference>
<protein>
    <submittedName>
        <fullName evidence="2">MBL fold metallo-hydrolase</fullName>
    </submittedName>
</protein>
<evidence type="ECO:0000313" key="3">
    <source>
        <dbReference type="Proteomes" id="UP000054241"/>
    </source>
</evidence>
<dbReference type="SMART" id="SM00849">
    <property type="entry name" value="Lactamase_B"/>
    <property type="match status" value="1"/>
</dbReference>
<dbReference type="SUPFAM" id="SSF56281">
    <property type="entry name" value="Metallo-hydrolase/oxidoreductase"/>
    <property type="match status" value="1"/>
</dbReference>
<evidence type="ECO:0000313" key="2">
    <source>
        <dbReference type="EMBL" id="KUM86955.1"/>
    </source>
</evidence>
<dbReference type="RefSeq" id="WP_067010745.1">
    <property type="nucleotide sequence ID" value="NZ_BNDU01000010.1"/>
</dbReference>
<dbReference type="InterPro" id="IPR001279">
    <property type="entry name" value="Metallo-B-lactamas"/>
</dbReference>
<dbReference type="GO" id="GO:0016787">
    <property type="term" value="F:hydrolase activity"/>
    <property type="evidence" value="ECO:0007669"/>
    <property type="project" value="UniProtKB-KW"/>
</dbReference>
<gene>
    <name evidence="2" type="ORF">AQI88_40970</name>
</gene>
<dbReference type="Gene3D" id="3.60.15.10">
    <property type="entry name" value="Ribonuclease Z/Hydroxyacylglutathione hydrolase-like"/>
    <property type="match status" value="1"/>
</dbReference>
<organism evidence="2 3">
    <name type="scientific">Streptomyces cellostaticus</name>
    <dbReference type="NCBI Taxonomy" id="67285"/>
    <lineage>
        <taxon>Bacteria</taxon>
        <taxon>Bacillati</taxon>
        <taxon>Actinomycetota</taxon>
        <taxon>Actinomycetes</taxon>
        <taxon>Kitasatosporales</taxon>
        <taxon>Streptomycetaceae</taxon>
        <taxon>Streptomyces</taxon>
    </lineage>
</organism>
<proteinExistence type="predicted"/>
<dbReference type="Proteomes" id="UP000054241">
    <property type="component" value="Unassembled WGS sequence"/>
</dbReference>
<dbReference type="STRING" id="67285.AQI88_40970"/>
<keyword evidence="2" id="KW-0378">Hydrolase</keyword>
<dbReference type="OrthoDB" id="420651at2"/>
<dbReference type="CDD" id="cd16282">
    <property type="entry name" value="metallo-hydrolase-like_MBL-fold"/>
    <property type="match status" value="1"/>
</dbReference>
<sequence length="308" mass="32594">MQSPEPDHDPTAGRFTEVADGVHAYVQPDGGWCLNNAGLLVADGECLLIDTVATEARARRLREHVLRLAGGPPRFVVNTHSHGDHTFGNFAFPEAVVVGHERAREEAAAAGTHLTGLWPDVCWGDLEIVVPTVTYRDRMTLHVGARQARLLHPGPAHTTGDTVVWLPGQRVVFAGDLVMSGTTPFCPMGSVSGSLEALAHLRALDAVTVVPGHGPVGGPELLDVNEGYLRRLQRLAADGIAAGLTPLQTAQEAGPGPYADLLDAERLVPNLHRAYAEALGAAPGDPLDIPALFREMTAHHGGLPACRA</sequence>
<dbReference type="InterPro" id="IPR036866">
    <property type="entry name" value="RibonucZ/Hydroxyglut_hydro"/>
</dbReference>
<dbReference type="Pfam" id="PF00753">
    <property type="entry name" value="Lactamase_B"/>
    <property type="match status" value="1"/>
</dbReference>
<keyword evidence="3" id="KW-1185">Reference proteome</keyword>
<dbReference type="AlphaFoldDB" id="A0A101N5N3"/>
<evidence type="ECO:0000259" key="1">
    <source>
        <dbReference type="SMART" id="SM00849"/>
    </source>
</evidence>
<feature type="domain" description="Metallo-beta-lactamase" evidence="1">
    <location>
        <begin position="34"/>
        <end position="213"/>
    </location>
</feature>
<comment type="caution">
    <text evidence="2">The sequence shown here is derived from an EMBL/GenBank/DDBJ whole genome shotgun (WGS) entry which is preliminary data.</text>
</comment>
<dbReference type="PANTHER" id="PTHR42951">
    <property type="entry name" value="METALLO-BETA-LACTAMASE DOMAIN-CONTAINING"/>
    <property type="match status" value="1"/>
</dbReference>
<name>A0A101N5N3_9ACTN</name>
<dbReference type="PANTHER" id="PTHR42951:SF4">
    <property type="entry name" value="ACYL-COENZYME A THIOESTERASE MBLAC2"/>
    <property type="match status" value="1"/>
</dbReference>
<dbReference type="InterPro" id="IPR050855">
    <property type="entry name" value="NDM-1-like"/>
</dbReference>
<accession>A0A101N5N3</accession>
<dbReference type="EMBL" id="LMWL01000104">
    <property type="protein sequence ID" value="KUM86955.1"/>
    <property type="molecule type" value="Genomic_DNA"/>
</dbReference>